<evidence type="ECO:0000259" key="3">
    <source>
        <dbReference type="PROSITE" id="PS50930"/>
    </source>
</evidence>
<gene>
    <name evidence="4" type="ORF">SAMN05661012_04189</name>
    <name evidence="5" type="ORF">SR876_10760</name>
</gene>
<feature type="domain" description="Response regulatory" evidence="2">
    <location>
        <begin position="3"/>
        <end position="116"/>
    </location>
</feature>
<dbReference type="PROSITE" id="PS50110">
    <property type="entry name" value="RESPONSE_REGULATORY"/>
    <property type="match status" value="1"/>
</dbReference>
<organism evidence="4 6">
    <name type="scientific">Chitinophaga sancti</name>
    <dbReference type="NCBI Taxonomy" id="1004"/>
    <lineage>
        <taxon>Bacteria</taxon>
        <taxon>Pseudomonadati</taxon>
        <taxon>Bacteroidota</taxon>
        <taxon>Chitinophagia</taxon>
        <taxon>Chitinophagales</taxon>
        <taxon>Chitinophagaceae</taxon>
        <taxon>Chitinophaga</taxon>
    </lineage>
</organism>
<feature type="modified residue" description="4-aspartylphosphate" evidence="1">
    <location>
        <position position="56"/>
    </location>
</feature>
<dbReference type="GO" id="GO:0000156">
    <property type="term" value="F:phosphorelay response regulator activity"/>
    <property type="evidence" value="ECO:0007669"/>
    <property type="project" value="InterPro"/>
</dbReference>
<dbReference type="AlphaFoldDB" id="A0A1K1RTK5"/>
<dbReference type="PANTHER" id="PTHR37299">
    <property type="entry name" value="TRANSCRIPTIONAL REGULATOR-RELATED"/>
    <property type="match status" value="1"/>
</dbReference>
<dbReference type="RefSeq" id="WP_072363186.1">
    <property type="nucleotide sequence ID" value="NZ_CP139972.1"/>
</dbReference>
<dbReference type="GO" id="GO:0003677">
    <property type="term" value="F:DNA binding"/>
    <property type="evidence" value="ECO:0007669"/>
    <property type="project" value="UniProtKB-KW"/>
</dbReference>
<dbReference type="STRING" id="1004.SAMN05661012_04189"/>
<dbReference type="EMBL" id="FPIZ01000014">
    <property type="protein sequence ID" value="SFW75087.1"/>
    <property type="molecule type" value="Genomic_DNA"/>
</dbReference>
<evidence type="ECO:0000313" key="7">
    <source>
        <dbReference type="Proteomes" id="UP001326715"/>
    </source>
</evidence>
<dbReference type="OrthoDB" id="2168082at2"/>
<protein>
    <submittedName>
        <fullName evidence="5">LytTR family DNA-binding domain-containing protein</fullName>
    </submittedName>
    <submittedName>
        <fullName evidence="4">Two component transcriptional regulator, LytTR family</fullName>
    </submittedName>
</protein>
<dbReference type="PANTHER" id="PTHR37299:SF1">
    <property type="entry name" value="STAGE 0 SPORULATION PROTEIN A HOMOLOG"/>
    <property type="match status" value="1"/>
</dbReference>
<dbReference type="Pfam" id="PF00072">
    <property type="entry name" value="Response_reg"/>
    <property type="match status" value="1"/>
</dbReference>
<keyword evidence="7" id="KW-1185">Reference proteome</keyword>
<keyword evidence="1" id="KW-0597">Phosphoprotein</keyword>
<dbReference type="SUPFAM" id="SSF52172">
    <property type="entry name" value="CheY-like"/>
    <property type="match status" value="1"/>
</dbReference>
<name>A0A1K1RTK5_9BACT</name>
<reference evidence="4 6" key="1">
    <citation type="submission" date="2016-11" db="EMBL/GenBank/DDBJ databases">
        <authorList>
            <person name="Jaros S."/>
            <person name="Januszkiewicz K."/>
            <person name="Wedrychowicz H."/>
        </authorList>
    </citation>
    <scope>NUCLEOTIDE SEQUENCE [LARGE SCALE GENOMIC DNA]</scope>
    <source>
        <strain evidence="4 6">DSM 784</strain>
    </source>
</reference>
<proteinExistence type="predicted"/>
<dbReference type="InterPro" id="IPR001789">
    <property type="entry name" value="Sig_transdc_resp-reg_receiver"/>
</dbReference>
<reference evidence="5 7" key="2">
    <citation type="submission" date="2023-11" db="EMBL/GenBank/DDBJ databases">
        <title>MicrobeMod: A computational toolkit for identifying prokaryotic methylation and restriction-modification with nanopore sequencing.</title>
        <authorList>
            <person name="Crits-Christoph A."/>
            <person name="Kang S.C."/>
            <person name="Lee H."/>
            <person name="Ostrov N."/>
        </authorList>
    </citation>
    <scope>NUCLEOTIDE SEQUENCE [LARGE SCALE GENOMIC DNA]</scope>
    <source>
        <strain evidence="5 7">ATCC 23090</strain>
    </source>
</reference>
<evidence type="ECO:0000313" key="5">
    <source>
        <dbReference type="EMBL" id="WQG91987.1"/>
    </source>
</evidence>
<dbReference type="Pfam" id="PF04397">
    <property type="entry name" value="LytTR"/>
    <property type="match status" value="1"/>
</dbReference>
<dbReference type="Gene3D" id="3.40.50.2300">
    <property type="match status" value="1"/>
</dbReference>
<feature type="domain" description="HTH LytTR-type" evidence="3">
    <location>
        <begin position="146"/>
        <end position="253"/>
    </location>
</feature>
<dbReference type="InterPro" id="IPR046947">
    <property type="entry name" value="LytR-like"/>
</dbReference>
<evidence type="ECO:0000256" key="1">
    <source>
        <dbReference type="PROSITE-ProRule" id="PRU00169"/>
    </source>
</evidence>
<dbReference type="Proteomes" id="UP000183788">
    <property type="component" value="Unassembled WGS sequence"/>
</dbReference>
<dbReference type="Gene3D" id="2.40.50.1020">
    <property type="entry name" value="LytTr DNA-binding domain"/>
    <property type="match status" value="1"/>
</dbReference>
<evidence type="ECO:0000313" key="4">
    <source>
        <dbReference type="EMBL" id="SFW75087.1"/>
    </source>
</evidence>
<keyword evidence="5" id="KW-0238">DNA-binding</keyword>
<dbReference type="InterPro" id="IPR007492">
    <property type="entry name" value="LytTR_DNA-bd_dom"/>
</dbReference>
<accession>A0A1K1RTK5</accession>
<evidence type="ECO:0000259" key="2">
    <source>
        <dbReference type="PROSITE" id="PS50110"/>
    </source>
</evidence>
<dbReference type="PROSITE" id="PS50930">
    <property type="entry name" value="HTH_LYTTR"/>
    <property type="match status" value="1"/>
</dbReference>
<dbReference type="SMART" id="SM00850">
    <property type="entry name" value="LytTR"/>
    <property type="match status" value="1"/>
</dbReference>
<dbReference type="Proteomes" id="UP001326715">
    <property type="component" value="Chromosome"/>
</dbReference>
<evidence type="ECO:0000313" key="6">
    <source>
        <dbReference type="Proteomes" id="UP000183788"/>
    </source>
</evidence>
<dbReference type="InterPro" id="IPR011006">
    <property type="entry name" value="CheY-like_superfamily"/>
</dbReference>
<dbReference type="SMART" id="SM00448">
    <property type="entry name" value="REC"/>
    <property type="match status" value="1"/>
</dbReference>
<dbReference type="EMBL" id="CP140154">
    <property type="protein sequence ID" value="WQG91987.1"/>
    <property type="molecule type" value="Genomic_DNA"/>
</dbReference>
<sequence>MISAVIIEDEPLTANRLKRLIENEQGDITVIALLQTVSETLDWLGKNPEPDLYFMDIQLSDGLSFDVFRSFPVSKPVIFTTAFDEYAIKAFKANGIDYLLKPIVSADLESSLRRFHKLRRQVILPDNIQNILKGISQNQVVYKANILVEWRDQLLSIPVSNIAYFWTANRNIHFITNDRKIYFVSVTLDQLEEELNPHLFFRISRQFLISRDCIELINIYFGKRLKLQVSPKSEEEVIVSRERITDFKAWLNK</sequence>